<dbReference type="Proteomes" id="UP000885832">
    <property type="component" value="Unassembled WGS sequence"/>
</dbReference>
<feature type="compositionally biased region" description="Gly residues" evidence="1">
    <location>
        <begin position="530"/>
        <end position="539"/>
    </location>
</feature>
<protein>
    <recommendedName>
        <fullName evidence="4">PE-PGRS family protein</fullName>
    </recommendedName>
</protein>
<accession>A0A832N5P7</accession>
<evidence type="ECO:0008006" key="4">
    <source>
        <dbReference type="Google" id="ProtNLM"/>
    </source>
</evidence>
<feature type="non-terminal residue" evidence="3">
    <location>
        <position position="623"/>
    </location>
</feature>
<feature type="region of interest" description="Disordered" evidence="1">
    <location>
        <begin position="523"/>
        <end position="547"/>
    </location>
</feature>
<dbReference type="EMBL" id="DRNF01000383">
    <property type="protein sequence ID" value="HHJ81187.1"/>
    <property type="molecule type" value="Genomic_DNA"/>
</dbReference>
<feature type="signal peptide" evidence="2">
    <location>
        <begin position="1"/>
        <end position="20"/>
    </location>
</feature>
<dbReference type="AlphaFoldDB" id="A0A832N5P7"/>
<sequence length="623" mass="60994">MSSRAVFVFPFYAFCLIFLAGCFHENDDPQAVDDSVADGGGTTLLTVSGDTSYESGLTVASDEVLKVSNVSASTTTLSITGDFDCQGKIDVEGGNLVINVSGDAEIGCDLGLADSTSTNAALTRAADDSAASINDLPSITMVVDGQIKLVDGFNPFTGGNVFITDSVSLLDTETAKDFYQDVTEDDCTNPVIMPGGDSRCEAAQTNSIRSVDLTRAVVGSPNCGATAHSLTGTLKTPPGSDPLDQEDFDGSLPVGPAVDPADPDSPIVVITTNGDICMDGASIEPPSWDARPPEEVDTSADAGNPEAKATGSKGRNGLRLNVRSQGKISFQNVTTWDLMDGADGQAATAVGNPATATGGVGGKSGNMKAFAAGGFHFAEGAKLVINPGASGNGGDATATTAPAIAAAGCPGAPGGDATATGGDGGDNSKVLTVRGFDPTGVIEMGSMYAGNGGKATAQAANGGNGNAEDCNGGAGGVAEANGGVGGDASYSGPADVIPPDVIQGGDGGSATSVSGLGGDGFDDADCVKQGGDGARGGNSGANAGLMGSSPVPGAIPAIDGIPTADSNGLGGLCGRKDGLNGAGGTWTESIGGVSQAAGNFANGNADCACTEPPPPVDPAPVLS</sequence>
<evidence type="ECO:0000256" key="1">
    <source>
        <dbReference type="SAM" id="MobiDB-lite"/>
    </source>
</evidence>
<comment type="caution">
    <text evidence="3">The sequence shown here is derived from an EMBL/GenBank/DDBJ whole genome shotgun (WGS) entry which is preliminary data.</text>
</comment>
<feature type="region of interest" description="Disordered" evidence="1">
    <location>
        <begin position="229"/>
        <end position="248"/>
    </location>
</feature>
<feature type="region of interest" description="Disordered" evidence="1">
    <location>
        <begin position="282"/>
        <end position="317"/>
    </location>
</feature>
<reference evidence="3" key="1">
    <citation type="journal article" date="2020" name="mSystems">
        <title>Genome- and Community-Level Interaction Insights into Carbon Utilization and Element Cycling Functions of Hydrothermarchaeota in Hydrothermal Sediment.</title>
        <authorList>
            <person name="Zhou Z."/>
            <person name="Liu Y."/>
            <person name="Xu W."/>
            <person name="Pan J."/>
            <person name="Luo Z.H."/>
            <person name="Li M."/>
        </authorList>
    </citation>
    <scope>NUCLEOTIDE SEQUENCE [LARGE SCALE GENOMIC DNA]</scope>
    <source>
        <strain evidence="3">HyVt-505</strain>
    </source>
</reference>
<keyword evidence="2" id="KW-0732">Signal</keyword>
<organism evidence="3">
    <name type="scientific">Candidatus Tenderia electrophaga</name>
    <dbReference type="NCBI Taxonomy" id="1748243"/>
    <lineage>
        <taxon>Bacteria</taxon>
        <taxon>Pseudomonadati</taxon>
        <taxon>Pseudomonadota</taxon>
        <taxon>Gammaproteobacteria</taxon>
        <taxon>Candidatus Tenderiales</taxon>
        <taxon>Candidatus Tenderiaceae</taxon>
        <taxon>Candidatus Tenderia</taxon>
    </lineage>
</organism>
<gene>
    <name evidence="3" type="ORF">ENJ65_06095</name>
</gene>
<evidence type="ECO:0000256" key="2">
    <source>
        <dbReference type="SAM" id="SignalP"/>
    </source>
</evidence>
<evidence type="ECO:0000313" key="3">
    <source>
        <dbReference type="EMBL" id="HHJ81187.1"/>
    </source>
</evidence>
<dbReference type="PROSITE" id="PS51257">
    <property type="entry name" value="PROKAR_LIPOPROTEIN"/>
    <property type="match status" value="1"/>
</dbReference>
<name>A0A832N5P7_9GAMM</name>
<proteinExistence type="predicted"/>
<feature type="chain" id="PRO_5032522942" description="PE-PGRS family protein" evidence="2">
    <location>
        <begin position="21"/>
        <end position="623"/>
    </location>
</feature>